<evidence type="ECO:0000313" key="2">
    <source>
        <dbReference type="Proteomes" id="UP000323300"/>
    </source>
</evidence>
<dbReference type="AlphaFoldDB" id="A0A1I3VA21"/>
<accession>A0A1I3VA21</accession>
<organism evidence="1 2">
    <name type="scientific">Neomesorhizobium albiziae</name>
    <dbReference type="NCBI Taxonomy" id="335020"/>
    <lineage>
        <taxon>Bacteria</taxon>
        <taxon>Pseudomonadati</taxon>
        <taxon>Pseudomonadota</taxon>
        <taxon>Alphaproteobacteria</taxon>
        <taxon>Hyphomicrobiales</taxon>
        <taxon>Phyllobacteriaceae</taxon>
        <taxon>Neomesorhizobium</taxon>
    </lineage>
</organism>
<proteinExistence type="predicted"/>
<protein>
    <submittedName>
        <fullName evidence="1">Uncharacterized protein</fullName>
    </submittedName>
</protein>
<dbReference type="EMBL" id="FOSL01000001">
    <property type="protein sequence ID" value="SFJ91859.1"/>
    <property type="molecule type" value="Genomic_DNA"/>
</dbReference>
<evidence type="ECO:0000313" key="1">
    <source>
        <dbReference type="EMBL" id="SFJ91859.1"/>
    </source>
</evidence>
<keyword evidence="2" id="KW-1185">Reference proteome</keyword>
<reference evidence="1 2" key="1">
    <citation type="submission" date="2016-10" db="EMBL/GenBank/DDBJ databases">
        <authorList>
            <person name="Varghese N."/>
            <person name="Submissions S."/>
        </authorList>
    </citation>
    <scope>NUCLEOTIDE SEQUENCE [LARGE SCALE GENOMIC DNA]</scope>
    <source>
        <strain evidence="1 2">DSM 21822</strain>
    </source>
</reference>
<dbReference type="RefSeq" id="WP_149757529.1">
    <property type="nucleotide sequence ID" value="NZ_BSPE01000002.1"/>
</dbReference>
<name>A0A1I3VA21_9HYPH</name>
<sequence length="76" mass="8299">MADTKHSMKEAVAIQRAFEERFGDAGLVGVGIGLNPRQDDLALNVFVAREKEAQRLPKTFDGLDVVVDVVGVIRAF</sequence>
<dbReference type="Proteomes" id="UP000323300">
    <property type="component" value="Unassembled WGS sequence"/>
</dbReference>
<gene>
    <name evidence="1" type="ORF">SAMN04488498_101291</name>
</gene>
<dbReference type="OrthoDB" id="8088495at2"/>